<reference evidence="6" key="1">
    <citation type="submission" date="2022-07" db="EMBL/GenBank/DDBJ databases">
        <title>Complete genome of Vibrio japonicus strain JCM 31412T and phylogenomic assessment of the Nereis clade of the genus Vibrio.</title>
        <authorList>
            <person name="Shlafstein M.D."/>
            <person name="Emsley S.A."/>
            <person name="Ushijima B."/>
            <person name="Videau P."/>
            <person name="Saw J.H."/>
        </authorList>
    </citation>
    <scope>NUCLEOTIDE SEQUENCE</scope>
    <source>
        <strain evidence="6">JCM 31412</strain>
    </source>
</reference>
<evidence type="ECO:0000256" key="4">
    <source>
        <dbReference type="PROSITE-ProRule" id="PRU00335"/>
    </source>
</evidence>
<dbReference type="PANTHER" id="PTHR47506">
    <property type="entry name" value="TRANSCRIPTIONAL REGULATORY PROTEIN"/>
    <property type="match status" value="1"/>
</dbReference>
<evidence type="ECO:0000256" key="2">
    <source>
        <dbReference type="ARBA" id="ARBA00023125"/>
    </source>
</evidence>
<dbReference type="EMBL" id="CP102097">
    <property type="protein sequence ID" value="UUM31972.1"/>
    <property type="molecule type" value="Genomic_DNA"/>
</dbReference>
<dbReference type="PRINTS" id="PR00455">
    <property type="entry name" value="HTHTETR"/>
</dbReference>
<evidence type="ECO:0000313" key="7">
    <source>
        <dbReference type="Proteomes" id="UP001058602"/>
    </source>
</evidence>
<dbReference type="PROSITE" id="PS50977">
    <property type="entry name" value="HTH_TETR_2"/>
    <property type="match status" value="1"/>
</dbReference>
<keyword evidence="1" id="KW-0805">Transcription regulation</keyword>
<dbReference type="PANTHER" id="PTHR47506:SF6">
    <property type="entry name" value="HTH-TYPE TRANSCRIPTIONAL REPRESSOR NEMR"/>
    <property type="match status" value="1"/>
</dbReference>
<sequence length="188" mass="21429">MSKKRQLLIETALDLFYRHGINSIGINEILKVSGVAKRTLYIHFDSKEALVLATLEHRHTIFCRWLEESISGAAPHQVLINKLFQALERWFDSAEPQLGDFRGCFFINTSAEFSDFNSEISRYCAKHKQEVRDIIHRQMVNENPLLLDAICLLKEGAITTAYMTGSGREACEKSIQVLNTLLQNEAVD</sequence>
<protein>
    <submittedName>
        <fullName evidence="6">TetR/AcrR family transcriptional regulator</fullName>
    </submittedName>
</protein>
<dbReference type="Proteomes" id="UP001058602">
    <property type="component" value="Chromosome 2"/>
</dbReference>
<name>A0ABY5LMI6_9VIBR</name>
<evidence type="ECO:0000313" key="6">
    <source>
        <dbReference type="EMBL" id="UUM31972.1"/>
    </source>
</evidence>
<gene>
    <name evidence="6" type="ORF">NP165_16860</name>
</gene>
<organism evidence="6 7">
    <name type="scientific">Vibrio japonicus</name>
    <dbReference type="NCBI Taxonomy" id="1824638"/>
    <lineage>
        <taxon>Bacteria</taxon>
        <taxon>Pseudomonadati</taxon>
        <taxon>Pseudomonadota</taxon>
        <taxon>Gammaproteobacteria</taxon>
        <taxon>Vibrionales</taxon>
        <taxon>Vibrionaceae</taxon>
        <taxon>Vibrio</taxon>
    </lineage>
</organism>
<evidence type="ECO:0000259" key="5">
    <source>
        <dbReference type="PROSITE" id="PS50977"/>
    </source>
</evidence>
<keyword evidence="7" id="KW-1185">Reference proteome</keyword>
<keyword evidence="3" id="KW-0804">Transcription</keyword>
<dbReference type="Pfam" id="PF00440">
    <property type="entry name" value="TetR_N"/>
    <property type="match status" value="1"/>
</dbReference>
<evidence type="ECO:0000256" key="1">
    <source>
        <dbReference type="ARBA" id="ARBA00023015"/>
    </source>
</evidence>
<dbReference type="RefSeq" id="WP_257085693.1">
    <property type="nucleotide sequence ID" value="NZ_CP102097.1"/>
</dbReference>
<feature type="DNA-binding region" description="H-T-H motif" evidence="4">
    <location>
        <begin position="25"/>
        <end position="44"/>
    </location>
</feature>
<dbReference type="InterPro" id="IPR001647">
    <property type="entry name" value="HTH_TetR"/>
</dbReference>
<proteinExistence type="predicted"/>
<dbReference type="InterPro" id="IPR009057">
    <property type="entry name" value="Homeodomain-like_sf"/>
</dbReference>
<dbReference type="SUPFAM" id="SSF46689">
    <property type="entry name" value="Homeodomain-like"/>
    <property type="match status" value="1"/>
</dbReference>
<keyword evidence="2 4" id="KW-0238">DNA-binding</keyword>
<accession>A0ABY5LMI6</accession>
<evidence type="ECO:0000256" key="3">
    <source>
        <dbReference type="ARBA" id="ARBA00023163"/>
    </source>
</evidence>
<feature type="domain" description="HTH tetR-type" evidence="5">
    <location>
        <begin position="2"/>
        <end position="62"/>
    </location>
</feature>
<dbReference type="InterPro" id="IPR036271">
    <property type="entry name" value="Tet_transcr_reg_TetR-rel_C_sf"/>
</dbReference>
<dbReference type="SUPFAM" id="SSF48498">
    <property type="entry name" value="Tetracyclin repressor-like, C-terminal domain"/>
    <property type="match status" value="1"/>
</dbReference>
<dbReference type="Gene3D" id="1.10.357.10">
    <property type="entry name" value="Tetracycline Repressor, domain 2"/>
    <property type="match status" value="1"/>
</dbReference>